<dbReference type="Gene3D" id="3.30.530.20">
    <property type="match status" value="1"/>
</dbReference>
<dbReference type="PRINTS" id="PR00391">
    <property type="entry name" value="PITRANSFER"/>
</dbReference>
<dbReference type="AlphaFoldDB" id="A0AAD9NLC2"/>
<dbReference type="GO" id="GO:0008525">
    <property type="term" value="F:phosphatidylcholine transporter activity"/>
    <property type="evidence" value="ECO:0007669"/>
    <property type="project" value="TreeGrafter"/>
</dbReference>
<dbReference type="GO" id="GO:0031210">
    <property type="term" value="F:phosphatidylcholine binding"/>
    <property type="evidence" value="ECO:0007669"/>
    <property type="project" value="TreeGrafter"/>
</dbReference>
<dbReference type="GO" id="GO:0035091">
    <property type="term" value="F:phosphatidylinositol binding"/>
    <property type="evidence" value="ECO:0007669"/>
    <property type="project" value="TreeGrafter"/>
</dbReference>
<feature type="region of interest" description="Disordered" evidence="1">
    <location>
        <begin position="28"/>
        <end position="48"/>
    </location>
</feature>
<proteinExistence type="predicted"/>
<evidence type="ECO:0000313" key="4">
    <source>
        <dbReference type="Proteomes" id="UP001209878"/>
    </source>
</evidence>
<dbReference type="InterPro" id="IPR001666">
    <property type="entry name" value="PI_transfer"/>
</dbReference>
<dbReference type="Pfam" id="PF02121">
    <property type="entry name" value="IP_trans"/>
    <property type="match status" value="1"/>
</dbReference>
<protein>
    <recommendedName>
        <fullName evidence="2">Phosphatidylinositol transfer protein N-terminal domain-containing protein</fullName>
    </recommendedName>
</protein>
<organism evidence="3 4">
    <name type="scientific">Ridgeia piscesae</name>
    <name type="common">Tubeworm</name>
    <dbReference type="NCBI Taxonomy" id="27915"/>
    <lineage>
        <taxon>Eukaryota</taxon>
        <taxon>Metazoa</taxon>
        <taxon>Spiralia</taxon>
        <taxon>Lophotrochozoa</taxon>
        <taxon>Annelida</taxon>
        <taxon>Polychaeta</taxon>
        <taxon>Sedentaria</taxon>
        <taxon>Canalipalpata</taxon>
        <taxon>Sabellida</taxon>
        <taxon>Siboglinidae</taxon>
        <taxon>Ridgeia</taxon>
    </lineage>
</organism>
<comment type="caution">
    <text evidence="3">The sequence shown here is derived from an EMBL/GenBank/DDBJ whole genome shotgun (WGS) entry which is preliminary data.</text>
</comment>
<dbReference type="EMBL" id="JAODUO010000953">
    <property type="protein sequence ID" value="KAK2172526.1"/>
    <property type="molecule type" value="Genomic_DNA"/>
</dbReference>
<dbReference type="SUPFAM" id="SSF55961">
    <property type="entry name" value="Bet v1-like"/>
    <property type="match status" value="1"/>
</dbReference>
<sequence length="143" mass="16847">MFQAHKLTPDQLKKREVVVIDIANDPIEPQDYKPDQDPTKYKSQNTGRGPLVGSWMSKVSPVMCCYKLVTIEFKWFGLQTRVEKFIQKSERRLFTNFHRGMFCWTDQWYGLNMAEIRAIEEKTKKDLDEASQTVALTRNNYHP</sequence>
<feature type="compositionally biased region" description="Basic and acidic residues" evidence="1">
    <location>
        <begin position="30"/>
        <end position="40"/>
    </location>
</feature>
<accession>A0AAD9NLC2</accession>
<dbReference type="PANTHER" id="PTHR10658:SF11">
    <property type="entry name" value="VIBRATOR, ISOFORM B"/>
    <property type="match status" value="1"/>
</dbReference>
<name>A0AAD9NLC2_RIDPI</name>
<evidence type="ECO:0000259" key="2">
    <source>
        <dbReference type="Pfam" id="PF02121"/>
    </source>
</evidence>
<evidence type="ECO:0000256" key="1">
    <source>
        <dbReference type="SAM" id="MobiDB-lite"/>
    </source>
</evidence>
<feature type="domain" description="Phosphatidylinositol transfer protein N-terminal" evidence="2">
    <location>
        <begin position="4"/>
        <end position="125"/>
    </location>
</feature>
<keyword evidence="4" id="KW-1185">Reference proteome</keyword>
<dbReference type="GO" id="GO:0005737">
    <property type="term" value="C:cytoplasm"/>
    <property type="evidence" value="ECO:0007669"/>
    <property type="project" value="TreeGrafter"/>
</dbReference>
<evidence type="ECO:0000313" key="3">
    <source>
        <dbReference type="EMBL" id="KAK2172526.1"/>
    </source>
</evidence>
<dbReference type="GO" id="GO:0008526">
    <property type="term" value="F:phosphatidylinositol transfer activity"/>
    <property type="evidence" value="ECO:0007669"/>
    <property type="project" value="TreeGrafter"/>
</dbReference>
<reference evidence="3" key="1">
    <citation type="journal article" date="2023" name="Mol. Biol. Evol.">
        <title>Third-Generation Sequencing Reveals the Adaptive Role of the Epigenome in Three Deep-Sea Polychaetes.</title>
        <authorList>
            <person name="Perez M."/>
            <person name="Aroh O."/>
            <person name="Sun Y."/>
            <person name="Lan Y."/>
            <person name="Juniper S.K."/>
            <person name="Young C.R."/>
            <person name="Angers B."/>
            <person name="Qian P.Y."/>
        </authorList>
    </citation>
    <scope>NUCLEOTIDE SEQUENCE</scope>
    <source>
        <strain evidence="3">R07B-5</strain>
    </source>
</reference>
<dbReference type="Proteomes" id="UP001209878">
    <property type="component" value="Unassembled WGS sequence"/>
</dbReference>
<gene>
    <name evidence="3" type="ORF">NP493_955g00025</name>
</gene>
<dbReference type="PANTHER" id="PTHR10658">
    <property type="entry name" value="PHOSPHATIDYLINOSITOL TRANSFER PROTEIN"/>
    <property type="match status" value="1"/>
</dbReference>
<dbReference type="InterPro" id="IPR055261">
    <property type="entry name" value="PI_transfer_N"/>
</dbReference>
<dbReference type="InterPro" id="IPR023393">
    <property type="entry name" value="START-like_dom_sf"/>
</dbReference>